<dbReference type="PANTHER" id="PTHR12303:SF13">
    <property type="match status" value="1"/>
</dbReference>
<dbReference type="EMBL" id="CACVBS010000029">
    <property type="protein sequence ID" value="CAA7260470.1"/>
    <property type="molecule type" value="Genomic_DNA"/>
</dbReference>
<name>A0A8S0VTI7_CYCAE</name>
<dbReference type="InterPro" id="IPR029063">
    <property type="entry name" value="SAM-dependent_MTases_sf"/>
</dbReference>
<accession>A0A8S0VTI7</accession>
<comment type="caution">
    <text evidence="1">The sequence shown here is derived from an EMBL/GenBank/DDBJ whole genome shotgun (WGS) entry which is preliminary data.</text>
</comment>
<dbReference type="SMART" id="SM01296">
    <property type="entry name" value="N2227"/>
    <property type="match status" value="1"/>
</dbReference>
<dbReference type="PANTHER" id="PTHR12303">
    <property type="entry name" value="CARNOSINE N-METHYLTRANSFERASE"/>
    <property type="match status" value="1"/>
</dbReference>
<evidence type="ECO:0000313" key="2">
    <source>
        <dbReference type="Proteomes" id="UP000467700"/>
    </source>
</evidence>
<evidence type="ECO:0000313" key="1">
    <source>
        <dbReference type="EMBL" id="CAA7260470.1"/>
    </source>
</evidence>
<dbReference type="OrthoDB" id="978at2759"/>
<reference evidence="1 2" key="1">
    <citation type="submission" date="2020-01" db="EMBL/GenBank/DDBJ databases">
        <authorList>
            <person name="Gupta K D."/>
        </authorList>
    </citation>
    <scope>NUCLEOTIDE SEQUENCE [LARGE SCALE GENOMIC DNA]</scope>
</reference>
<protein>
    <submittedName>
        <fullName evidence="1">Uncharacterized protein</fullName>
    </submittedName>
</protein>
<sequence>MGIFSLERAHESYTQYARLSERELSLMRRSYSTLGRANKNIRYKIGYPRKLDRMKDITDLNAMITDGIAELAVEEFPSLKTRDPAAAGSADLGRVQESLKHFLQDWSKEGAAERTRIFAPILDFRARLFLAEREVDAAAGYDTTANELSFFMTLPLRFLLFPKTTTTPIEHILCPYAHRFSHQRTNDSLFRGISFPDVAPRLRPTFRLVEEGFTKLKAHHPTKMMHMYMDRYNYVVTLFFIDTSLDLLSTLNHIHTLLRPGGTWINLGPLLWTGGAQAKVELSLEEVLQAVEEGKEYGNRRAGGRRHCSRLYQVSRAKSALG</sequence>
<dbReference type="Pfam" id="PF07942">
    <property type="entry name" value="CARME"/>
    <property type="match status" value="1"/>
</dbReference>
<proteinExistence type="predicted"/>
<keyword evidence="2" id="KW-1185">Reference proteome</keyword>
<dbReference type="GO" id="GO:0008757">
    <property type="term" value="F:S-adenosylmethionine-dependent methyltransferase activity"/>
    <property type="evidence" value="ECO:0007669"/>
    <property type="project" value="InterPro"/>
</dbReference>
<dbReference type="Proteomes" id="UP000467700">
    <property type="component" value="Unassembled WGS sequence"/>
</dbReference>
<organism evidence="1 2">
    <name type="scientific">Cyclocybe aegerita</name>
    <name type="common">Black poplar mushroom</name>
    <name type="synonym">Agrocybe aegerita</name>
    <dbReference type="NCBI Taxonomy" id="1973307"/>
    <lineage>
        <taxon>Eukaryota</taxon>
        <taxon>Fungi</taxon>
        <taxon>Dikarya</taxon>
        <taxon>Basidiomycota</taxon>
        <taxon>Agaricomycotina</taxon>
        <taxon>Agaricomycetes</taxon>
        <taxon>Agaricomycetidae</taxon>
        <taxon>Agaricales</taxon>
        <taxon>Agaricineae</taxon>
        <taxon>Bolbitiaceae</taxon>
        <taxon>Cyclocybe</taxon>
    </lineage>
</organism>
<dbReference type="AlphaFoldDB" id="A0A8S0VTI7"/>
<dbReference type="InterPro" id="IPR012901">
    <property type="entry name" value="CARME"/>
</dbReference>
<dbReference type="SUPFAM" id="SSF53335">
    <property type="entry name" value="S-adenosyl-L-methionine-dependent methyltransferases"/>
    <property type="match status" value="1"/>
</dbReference>
<gene>
    <name evidence="1" type="ORF">AAE3_LOCUS2597</name>
</gene>